<keyword evidence="2" id="KW-0645">Protease</keyword>
<keyword evidence="3" id="KW-0479">Metal-binding</keyword>
<dbReference type="OrthoDB" id="6278496at2"/>
<comment type="caution">
    <text evidence="12">The sequence shown here is derived from an EMBL/GenBank/DDBJ whole genome shotgun (WGS) entry which is preliminary data.</text>
</comment>
<evidence type="ECO:0000313" key="12">
    <source>
        <dbReference type="EMBL" id="RXK86312.1"/>
    </source>
</evidence>
<accession>A0A4Q1DA90</accession>
<dbReference type="Gene3D" id="3.40.390.10">
    <property type="entry name" value="Collagenase (Catalytic Domain)"/>
    <property type="match status" value="1"/>
</dbReference>
<evidence type="ECO:0000256" key="2">
    <source>
        <dbReference type="ARBA" id="ARBA00022670"/>
    </source>
</evidence>
<dbReference type="InterPro" id="IPR026444">
    <property type="entry name" value="Secre_tail"/>
</dbReference>
<dbReference type="PANTHER" id="PTHR47466:SF1">
    <property type="entry name" value="METALLOPROTEASE MEP1 (AFU_ORTHOLOGUE AFUA_1G07730)-RELATED"/>
    <property type="match status" value="1"/>
</dbReference>
<dbReference type="InterPro" id="IPR013783">
    <property type="entry name" value="Ig-like_fold"/>
</dbReference>
<dbReference type="Pfam" id="PF18962">
    <property type="entry name" value="Por_Secre_tail"/>
    <property type="match status" value="1"/>
</dbReference>
<evidence type="ECO:0000259" key="11">
    <source>
        <dbReference type="Pfam" id="PF18962"/>
    </source>
</evidence>
<evidence type="ECO:0000256" key="6">
    <source>
        <dbReference type="ARBA" id="ARBA00022833"/>
    </source>
</evidence>
<evidence type="ECO:0000256" key="3">
    <source>
        <dbReference type="ARBA" id="ARBA00022723"/>
    </source>
</evidence>
<dbReference type="Gene3D" id="2.60.120.260">
    <property type="entry name" value="Galactose-binding domain-like"/>
    <property type="match status" value="1"/>
</dbReference>
<keyword evidence="5" id="KW-0378">Hydrolase</keyword>
<dbReference type="InterPro" id="IPR024079">
    <property type="entry name" value="MetalloPept_cat_dom_sf"/>
</dbReference>
<feature type="domain" description="Secretion system C-terminal sorting" evidence="11">
    <location>
        <begin position="973"/>
        <end position="1048"/>
    </location>
</feature>
<dbReference type="InterPro" id="IPR008754">
    <property type="entry name" value="Peptidase_M43"/>
</dbReference>
<reference evidence="12 13" key="1">
    <citation type="submission" date="2019-01" db="EMBL/GenBank/DDBJ databases">
        <title>Filimonas sp. strain TTM-71.</title>
        <authorList>
            <person name="Chen W.-M."/>
        </authorList>
    </citation>
    <scope>NUCLEOTIDE SEQUENCE [LARGE SCALE GENOMIC DNA]</scope>
    <source>
        <strain evidence="12 13">TTM-71</strain>
    </source>
</reference>
<evidence type="ECO:0000256" key="5">
    <source>
        <dbReference type="ARBA" id="ARBA00022801"/>
    </source>
</evidence>
<keyword evidence="4 9" id="KW-0732">Signal</keyword>
<evidence type="ECO:0000313" key="13">
    <source>
        <dbReference type="Proteomes" id="UP000290545"/>
    </source>
</evidence>
<keyword evidence="8" id="KW-1015">Disulfide bond</keyword>
<dbReference type="Gene3D" id="2.60.40.10">
    <property type="entry name" value="Immunoglobulins"/>
    <property type="match status" value="1"/>
</dbReference>
<dbReference type="Proteomes" id="UP000290545">
    <property type="component" value="Unassembled WGS sequence"/>
</dbReference>
<dbReference type="Pfam" id="PF05572">
    <property type="entry name" value="Peptidase_M43"/>
    <property type="match status" value="1"/>
</dbReference>
<dbReference type="EMBL" id="SDHZ01000001">
    <property type="protein sequence ID" value="RXK86312.1"/>
    <property type="molecule type" value="Genomic_DNA"/>
</dbReference>
<name>A0A4Q1DA90_9BACT</name>
<evidence type="ECO:0000256" key="1">
    <source>
        <dbReference type="ARBA" id="ARBA00008721"/>
    </source>
</evidence>
<evidence type="ECO:0000256" key="4">
    <source>
        <dbReference type="ARBA" id="ARBA00022729"/>
    </source>
</evidence>
<proteinExistence type="inferred from homology"/>
<dbReference type="SUPFAM" id="SSF55486">
    <property type="entry name" value="Metalloproteases ('zincins'), catalytic domain"/>
    <property type="match status" value="1"/>
</dbReference>
<feature type="signal peptide" evidence="9">
    <location>
        <begin position="1"/>
        <end position="29"/>
    </location>
</feature>
<evidence type="ECO:0000259" key="10">
    <source>
        <dbReference type="Pfam" id="PF05572"/>
    </source>
</evidence>
<evidence type="ECO:0000256" key="9">
    <source>
        <dbReference type="SAM" id="SignalP"/>
    </source>
</evidence>
<dbReference type="PANTHER" id="PTHR47466">
    <property type="match status" value="1"/>
</dbReference>
<dbReference type="GO" id="GO:0008237">
    <property type="term" value="F:metallopeptidase activity"/>
    <property type="evidence" value="ECO:0007669"/>
    <property type="project" value="UniProtKB-KW"/>
</dbReference>
<protein>
    <submittedName>
        <fullName evidence="12">T9SS type A sorting domain-containing protein</fullName>
    </submittedName>
</protein>
<dbReference type="NCBIfam" id="TIGR04183">
    <property type="entry name" value="Por_Secre_tail"/>
    <property type="match status" value="1"/>
</dbReference>
<feature type="chain" id="PRO_5020987972" evidence="9">
    <location>
        <begin position="30"/>
        <end position="1050"/>
    </location>
</feature>
<dbReference type="GO" id="GO:0006508">
    <property type="term" value="P:proteolysis"/>
    <property type="evidence" value="ECO:0007669"/>
    <property type="project" value="UniProtKB-KW"/>
</dbReference>
<sequence length="1050" mass="113958">MHLLLITTMPSYKQVLCGLALLLYSAAFAQSSESADTIIRRRCATMEVLNKMITQNPSLPQQWQREGEIKYQQYLQRGSTAVAARTTGSAPYRVSGNEIVIPVVVHIVLANPNTVTDRDVQEQIEILNIDFAGLNKDSAVISPEFKARFGHTRIRFALARTDASGNFTTGIDRKISSTSYTQNTYDRVKRLTTGGVDAWDVNRYYNIWVTQFSDGILGVSTFPYMTPAAEQGTVVNYRSFGTNPAYVNPQFCLGRTLVHETGHFFYLYHIWGDDNGACTGSDFTTTTGYPLPSSCTDDTPGQGNSSSGFLGGYITDNCTSINPGINYQNYMDYTNDVSYGMFTQSQVCRMEAALNTYRSTLASSAVDFPPSGITDLCLAALTPGNRQGVVTQAVCNGTAVKALIRNQSSTTLTSATFNLQYDNGAITTIPWTGNLEAGADVTITLGTISIATGSHTLKVYTTAPNGTTDSYIANDTLTRQFYITGDAVTAPYTESFETTTFPSNGWQLSNPDNSTTWQRSSLAAYAGAASARIGNYSQSSTAGQWDDLISPPIRFSADADSVKMSFRVAYRAISNTPGSYFDGLEIWVSGGCGSDFRPVYRKASPDISSVNGITSGSFTPTASQWRLDSIDLTPYRRAGENMIVLFRNINGAGNNIYLDDIRFTQTALWSSDAQIAAVSAKTFTCSGTTLQAGVAIRNNGHDALRSASIHYKVDTTGTEQVFNWTGNLATGDTALVTLPDITSSIGQHSLIARVSNPNGQTDQNPGNDTARAPFIIFGTVNAPLTEGFETNTFPPTGWGVNNPDNNTTWTRSRKATTLLQTNDIAAAVMPNFGYNPGNVTDELISPVVRYNNVDSVFLLFDVAALYSAITAVSDTLQVLVTTDCGTSYQTVYSKTGVFLATQTGSNATAFLPETSGGYRRDSINLTDIVPAGSGSFQVSFRNISSGRNNIYIDNINIKTKTLPAALKEKGYLLYPNPTRSTVVIQHYLAPATLKGIYITDMAGRILYRESYTTGQAPAYKVVDMTSYASGIYLVRLIYTDNVITEKIIKQ</sequence>
<dbReference type="AlphaFoldDB" id="A0A4Q1DA90"/>
<keyword evidence="7" id="KW-0482">Metalloprotease</keyword>
<comment type="similarity">
    <text evidence="1">Belongs to the peptidase M43B family.</text>
</comment>
<organism evidence="12 13">
    <name type="scientific">Filimonas effusa</name>
    <dbReference type="NCBI Taxonomy" id="2508721"/>
    <lineage>
        <taxon>Bacteria</taxon>
        <taxon>Pseudomonadati</taxon>
        <taxon>Bacteroidota</taxon>
        <taxon>Chitinophagia</taxon>
        <taxon>Chitinophagales</taxon>
        <taxon>Chitinophagaceae</taxon>
        <taxon>Filimonas</taxon>
    </lineage>
</organism>
<feature type="domain" description="Peptidase M43 pregnancy-associated plasma-A" evidence="10">
    <location>
        <begin position="197"/>
        <end position="354"/>
    </location>
</feature>
<dbReference type="GO" id="GO:0046872">
    <property type="term" value="F:metal ion binding"/>
    <property type="evidence" value="ECO:0007669"/>
    <property type="project" value="UniProtKB-KW"/>
</dbReference>
<evidence type="ECO:0000256" key="8">
    <source>
        <dbReference type="ARBA" id="ARBA00023157"/>
    </source>
</evidence>
<evidence type="ECO:0000256" key="7">
    <source>
        <dbReference type="ARBA" id="ARBA00023049"/>
    </source>
</evidence>
<gene>
    <name evidence="12" type="ORF">ESB13_05770</name>
</gene>
<keyword evidence="13" id="KW-1185">Reference proteome</keyword>
<keyword evidence="6" id="KW-0862">Zinc</keyword>